<feature type="region of interest" description="Disordered" evidence="1">
    <location>
        <begin position="66"/>
        <end position="104"/>
    </location>
</feature>
<sequence length="123" mass="13844">MVKLRSKSNEENLKKLEREVTDLGVAFKSSDQTLKGVCTKKEKMEQLIMDMNNKYESIVSMLAQMSASKGNQRDKQVEGTWTPPQSSSGVRDSGPGNNSGQIYGKYESKLSTKLHNIDFPYFD</sequence>
<gene>
    <name evidence="2" type="ORF">Adt_12136</name>
</gene>
<evidence type="ECO:0000313" key="2">
    <source>
        <dbReference type="EMBL" id="KAL2527082.1"/>
    </source>
</evidence>
<keyword evidence="3" id="KW-1185">Reference proteome</keyword>
<organism evidence="2 3">
    <name type="scientific">Abeliophyllum distichum</name>
    <dbReference type="NCBI Taxonomy" id="126358"/>
    <lineage>
        <taxon>Eukaryota</taxon>
        <taxon>Viridiplantae</taxon>
        <taxon>Streptophyta</taxon>
        <taxon>Embryophyta</taxon>
        <taxon>Tracheophyta</taxon>
        <taxon>Spermatophyta</taxon>
        <taxon>Magnoliopsida</taxon>
        <taxon>eudicotyledons</taxon>
        <taxon>Gunneridae</taxon>
        <taxon>Pentapetalae</taxon>
        <taxon>asterids</taxon>
        <taxon>lamiids</taxon>
        <taxon>Lamiales</taxon>
        <taxon>Oleaceae</taxon>
        <taxon>Forsythieae</taxon>
        <taxon>Abeliophyllum</taxon>
    </lineage>
</organism>
<proteinExistence type="predicted"/>
<evidence type="ECO:0000256" key="1">
    <source>
        <dbReference type="SAM" id="MobiDB-lite"/>
    </source>
</evidence>
<name>A0ABD1UPW4_9LAMI</name>
<reference evidence="3" key="1">
    <citation type="submission" date="2024-07" db="EMBL/GenBank/DDBJ databases">
        <title>Two chromosome-level genome assemblies of Korean endemic species Abeliophyllum distichum and Forsythia ovata (Oleaceae).</title>
        <authorList>
            <person name="Jang H."/>
        </authorList>
    </citation>
    <scope>NUCLEOTIDE SEQUENCE [LARGE SCALE GENOMIC DNA]</scope>
</reference>
<evidence type="ECO:0000313" key="3">
    <source>
        <dbReference type="Proteomes" id="UP001604336"/>
    </source>
</evidence>
<comment type="caution">
    <text evidence="2">The sequence shown here is derived from an EMBL/GenBank/DDBJ whole genome shotgun (WGS) entry which is preliminary data.</text>
</comment>
<feature type="compositionally biased region" description="Polar residues" evidence="1">
    <location>
        <begin position="82"/>
        <end position="101"/>
    </location>
</feature>
<dbReference type="EMBL" id="JBFOLK010000003">
    <property type="protein sequence ID" value="KAL2527082.1"/>
    <property type="molecule type" value="Genomic_DNA"/>
</dbReference>
<dbReference type="AlphaFoldDB" id="A0ABD1UPW4"/>
<protein>
    <submittedName>
        <fullName evidence="2">Uncharacterized protein</fullName>
    </submittedName>
</protein>
<accession>A0ABD1UPW4</accession>
<dbReference type="Proteomes" id="UP001604336">
    <property type="component" value="Unassembled WGS sequence"/>
</dbReference>